<accession>A0AAV1Z381</accession>
<organism evidence="1 2">
    <name type="scientific">Larinioides sclopetarius</name>
    <dbReference type="NCBI Taxonomy" id="280406"/>
    <lineage>
        <taxon>Eukaryota</taxon>
        <taxon>Metazoa</taxon>
        <taxon>Ecdysozoa</taxon>
        <taxon>Arthropoda</taxon>
        <taxon>Chelicerata</taxon>
        <taxon>Arachnida</taxon>
        <taxon>Araneae</taxon>
        <taxon>Araneomorphae</taxon>
        <taxon>Entelegynae</taxon>
        <taxon>Araneoidea</taxon>
        <taxon>Araneidae</taxon>
        <taxon>Larinioides</taxon>
    </lineage>
</organism>
<evidence type="ECO:0008006" key="3">
    <source>
        <dbReference type="Google" id="ProtNLM"/>
    </source>
</evidence>
<evidence type="ECO:0000313" key="1">
    <source>
        <dbReference type="EMBL" id="CAL1265392.1"/>
    </source>
</evidence>
<keyword evidence="2" id="KW-1185">Reference proteome</keyword>
<dbReference type="Proteomes" id="UP001497382">
    <property type="component" value="Unassembled WGS sequence"/>
</dbReference>
<dbReference type="AlphaFoldDB" id="A0AAV1Z381"/>
<evidence type="ECO:0000313" key="2">
    <source>
        <dbReference type="Proteomes" id="UP001497382"/>
    </source>
</evidence>
<gene>
    <name evidence="1" type="ORF">LARSCL_LOCUS2499</name>
</gene>
<dbReference type="GO" id="GO:0001650">
    <property type="term" value="C:fibrillar center"/>
    <property type="evidence" value="ECO:0007669"/>
    <property type="project" value="TreeGrafter"/>
</dbReference>
<dbReference type="InterPro" id="IPR038801">
    <property type="entry name" value="TAF1C"/>
</dbReference>
<dbReference type="GO" id="GO:0001164">
    <property type="term" value="F:RNA polymerase I core promoter sequence-specific DNA binding"/>
    <property type="evidence" value="ECO:0007669"/>
    <property type="project" value="TreeGrafter"/>
</dbReference>
<comment type="caution">
    <text evidence="1">The sequence shown here is derived from an EMBL/GenBank/DDBJ whole genome shotgun (WGS) entry which is preliminary data.</text>
</comment>
<protein>
    <recommendedName>
        <fullName evidence="3">TATA box-binding protein-associated factor RNA polymerase I subunit C</fullName>
    </recommendedName>
</protein>
<dbReference type="EMBL" id="CAXIEN010000017">
    <property type="protein sequence ID" value="CAL1265392.1"/>
    <property type="molecule type" value="Genomic_DNA"/>
</dbReference>
<name>A0AAV1Z381_9ARAC</name>
<sequence length="785" mass="88453">MDRIEGYLPRLMPLWHHQSTHDIVNSGRRFLDDNLPDYGGIGVDISLKEKIVKHAVDSVNFRAQVCALPFLPANKVPMEGDPCLSSLNSSRESFRRFCVKLETLRNQVRLKRCENYKKEILSAYKIVQKMCRSGNYTKFLLPEILIELATIFPKNLELPDVNLDYLGCLASCNKANENPILLYPAGKNLSKLAITTLKHSSDVYKTFHPVESQRNVVKLDSGGIQQINCAFDGYCYILQDKMTHFVDFNDLSNISHFRCLTQRNIANIGASHYCPLELISTYENGMMEMFNIDKRQTLWALKNSAFSEGIEKTVPLSCSFGSHPKSVLCITDRQLYSFDVRSDDHKGCVIFSCCHPSCYRNEHLTCMKGLLANPFQYFISSSHHLFLCDERYPNKPILLWNHLLKTSPLYCDVVSYNTTFDSSDAVVLLGTQKSQELVSFSVNSSHSPFQPTVSLQPPLFLSSPSDCFRSLKFHCTDIGEDIVKRLSCSLVGITAIPHNNKAGFTAFQITSLGDVFFQDFRTDLRVDSQNAERTYKADMGCVLTPPSRISPHLSKWTKNFKKSQTHSDTYDISRIHVDLKDYLCKRNEVSAECCVCATYKLAHNREIISSESCPTCGLNDTQSEHLMKASNEVSLIIGPTTEDCDLSQFDTTSFFQFTDSYSKKILQTWSHGEEADYVNTDAQSENCSYSDGLETFPPASSYNTPVKNLQLSALGVSNITSQLHSQDSLSFMDETMADISLLSQISMEELVPPSQEIRPVVGETLRTPKQIKTKMSKKIASSAGF</sequence>
<dbReference type="PANTHER" id="PTHR15319:SF1">
    <property type="entry name" value="TATA BOX-BINDING PROTEIN-ASSOCIATED FACTOR RNA POLYMERASE I SUBUNIT C"/>
    <property type="match status" value="1"/>
</dbReference>
<reference evidence="1 2" key="1">
    <citation type="submission" date="2024-04" db="EMBL/GenBank/DDBJ databases">
        <authorList>
            <person name="Rising A."/>
            <person name="Reimegard J."/>
            <person name="Sonavane S."/>
            <person name="Akerstrom W."/>
            <person name="Nylinder S."/>
            <person name="Hedman E."/>
            <person name="Kallberg Y."/>
        </authorList>
    </citation>
    <scope>NUCLEOTIDE SEQUENCE [LARGE SCALE GENOMIC DNA]</scope>
</reference>
<proteinExistence type="predicted"/>
<dbReference type="PANTHER" id="PTHR15319">
    <property type="entry name" value="TATA BOX-BINDING PROTEIN ASSOCIATED FACTOR RNA POLYMERASE I SUBUNIT C"/>
    <property type="match status" value="1"/>
</dbReference>